<proteinExistence type="predicted"/>
<accession>A0A815HWE4</accession>
<comment type="caution">
    <text evidence="1">The sequence shown here is derived from an EMBL/GenBank/DDBJ whole genome shotgun (WGS) entry which is preliminary data.</text>
</comment>
<protein>
    <submittedName>
        <fullName evidence="1">Uncharacterized protein</fullName>
    </submittedName>
</protein>
<keyword evidence="2" id="KW-1185">Reference proteome</keyword>
<gene>
    <name evidence="1" type="ORF">XAT740_LOCUS31810</name>
</gene>
<dbReference type="AlphaFoldDB" id="A0A815HWE4"/>
<sequence length="228" mass="25874">MLHGIVSLDSSLHCWRCEVTVQAPDKAGMFLDDCRARFDFTQHTREDCDGKCWKSVDLIETRPSENYTLDRLLRKDTDLYKLRSSRRCFSATELLRAAELGVNTSDGCRKMTTVGLRSPAAIYSCVIRNSSDAEIDVQVHFSGIEDHHAEVADIEIAQGEEERVDEKEFTHGDSDGKYHKTVELIRVRKFDGSTIELKQPFDGVTAPKKDWIFEITNDSIKSVDPAKK</sequence>
<dbReference type="Proteomes" id="UP000663828">
    <property type="component" value="Unassembled WGS sequence"/>
</dbReference>
<evidence type="ECO:0000313" key="2">
    <source>
        <dbReference type="Proteomes" id="UP000663828"/>
    </source>
</evidence>
<dbReference type="EMBL" id="CAJNOR010002923">
    <property type="protein sequence ID" value="CAF1357212.1"/>
    <property type="molecule type" value="Genomic_DNA"/>
</dbReference>
<name>A0A815HWE4_ADIRI</name>
<organism evidence="1 2">
    <name type="scientific">Adineta ricciae</name>
    <name type="common">Rotifer</name>
    <dbReference type="NCBI Taxonomy" id="249248"/>
    <lineage>
        <taxon>Eukaryota</taxon>
        <taxon>Metazoa</taxon>
        <taxon>Spiralia</taxon>
        <taxon>Gnathifera</taxon>
        <taxon>Rotifera</taxon>
        <taxon>Eurotatoria</taxon>
        <taxon>Bdelloidea</taxon>
        <taxon>Adinetida</taxon>
        <taxon>Adinetidae</taxon>
        <taxon>Adineta</taxon>
    </lineage>
</organism>
<reference evidence="1" key="1">
    <citation type="submission" date="2021-02" db="EMBL/GenBank/DDBJ databases">
        <authorList>
            <person name="Nowell W R."/>
        </authorList>
    </citation>
    <scope>NUCLEOTIDE SEQUENCE</scope>
</reference>
<evidence type="ECO:0000313" key="1">
    <source>
        <dbReference type="EMBL" id="CAF1357212.1"/>
    </source>
</evidence>